<protein>
    <recommendedName>
        <fullName evidence="2">Metallo-beta-lactamase domain-containing protein</fullName>
    </recommendedName>
</protein>
<dbReference type="AlphaFoldDB" id="A0A2N3I2I6"/>
<dbReference type="InterPro" id="IPR001279">
    <property type="entry name" value="Metallo-B-lactamas"/>
</dbReference>
<dbReference type="SUPFAM" id="SSF56281">
    <property type="entry name" value="Metallo-hydrolase/oxidoreductase"/>
    <property type="match status" value="1"/>
</dbReference>
<keyword evidence="1" id="KW-0472">Membrane</keyword>
<proteinExistence type="predicted"/>
<keyword evidence="4" id="KW-1185">Reference proteome</keyword>
<dbReference type="InterPro" id="IPR036866">
    <property type="entry name" value="RibonucZ/Hydroxyglut_hydro"/>
</dbReference>
<comment type="caution">
    <text evidence="3">The sequence shown here is derived from an EMBL/GenBank/DDBJ whole genome shotgun (WGS) entry which is preliminary data.</text>
</comment>
<dbReference type="EMBL" id="MVDD01000003">
    <property type="protein sequence ID" value="PKQ64511.1"/>
    <property type="molecule type" value="Genomic_DNA"/>
</dbReference>
<dbReference type="Pfam" id="PF00753">
    <property type="entry name" value="Lactamase_B"/>
    <property type="match status" value="1"/>
</dbReference>
<organism evidence="3 4">
    <name type="scientific">Labilibaculum filiforme</name>
    <dbReference type="NCBI Taxonomy" id="1940526"/>
    <lineage>
        <taxon>Bacteria</taxon>
        <taxon>Pseudomonadati</taxon>
        <taxon>Bacteroidota</taxon>
        <taxon>Bacteroidia</taxon>
        <taxon>Marinilabiliales</taxon>
        <taxon>Marinifilaceae</taxon>
        <taxon>Labilibaculum</taxon>
    </lineage>
</organism>
<evidence type="ECO:0000259" key="2">
    <source>
        <dbReference type="SMART" id="SM00849"/>
    </source>
</evidence>
<reference evidence="3 4" key="1">
    <citation type="journal article" date="2017" name="Front. Microbiol.">
        <title>Labilibaculum manganireducens gen. nov., sp. nov. and Labilibaculum filiforme sp. nov., Novel Bacteroidetes Isolated from Subsurface Sediments of the Baltic Sea.</title>
        <authorList>
            <person name="Vandieken V."/>
            <person name="Marshall I.P."/>
            <person name="Niemann H."/>
            <person name="Engelen B."/>
            <person name="Cypionka H."/>
        </authorList>
    </citation>
    <scope>NUCLEOTIDE SEQUENCE [LARGE SCALE GENOMIC DNA]</scope>
    <source>
        <strain evidence="3 4">59.16B</strain>
    </source>
</reference>
<dbReference type="PANTHER" id="PTHR42951">
    <property type="entry name" value="METALLO-BETA-LACTAMASE DOMAIN-CONTAINING"/>
    <property type="match status" value="1"/>
</dbReference>
<evidence type="ECO:0000313" key="4">
    <source>
        <dbReference type="Proteomes" id="UP000233535"/>
    </source>
</evidence>
<keyword evidence="1" id="KW-1133">Transmembrane helix</keyword>
<dbReference type="RefSeq" id="WP_101260661.1">
    <property type="nucleotide sequence ID" value="NZ_MVDD01000003.1"/>
</dbReference>
<dbReference type="PANTHER" id="PTHR42951:SF22">
    <property type="entry name" value="METALLO BETA-LACTAMASE SUPERFAMILY LIPOPROTEIN"/>
    <property type="match status" value="1"/>
</dbReference>
<evidence type="ECO:0000256" key="1">
    <source>
        <dbReference type="SAM" id="Phobius"/>
    </source>
</evidence>
<gene>
    <name evidence="3" type="ORF">BZG02_06825</name>
</gene>
<dbReference type="SMART" id="SM00849">
    <property type="entry name" value="Lactamase_B"/>
    <property type="match status" value="1"/>
</dbReference>
<accession>A0A2N3I2I6</accession>
<dbReference type="InterPro" id="IPR050855">
    <property type="entry name" value="NDM-1-like"/>
</dbReference>
<keyword evidence="1" id="KW-0812">Transmembrane</keyword>
<feature type="transmembrane region" description="Helical" evidence="1">
    <location>
        <begin position="6"/>
        <end position="23"/>
    </location>
</feature>
<dbReference type="OrthoDB" id="9802248at2"/>
<dbReference type="Proteomes" id="UP000233535">
    <property type="component" value="Unassembled WGS sequence"/>
</dbReference>
<evidence type="ECO:0000313" key="3">
    <source>
        <dbReference type="EMBL" id="PKQ64511.1"/>
    </source>
</evidence>
<name>A0A2N3I2I6_9BACT</name>
<dbReference type="Gene3D" id="3.60.15.10">
    <property type="entry name" value="Ribonuclease Z/Hydroxyacylglutathione hydrolase-like"/>
    <property type="match status" value="1"/>
</dbReference>
<feature type="domain" description="Metallo-beta-lactamase" evidence="2">
    <location>
        <begin position="94"/>
        <end position="270"/>
    </location>
</feature>
<sequence length="389" mass="44557">MSNKISWTITAFAVIAMVAMYWLREEGVEQGEHIFRPVSPITSKTKPVDNREMVSISETIALKPDQMLEISEYPIGEINIQKLTDNSYWIMHNLHVMTMYIGAEEVLLVDAAEGLFADRLLKRIAKLTDKPVTTLVYTHPHLDHVGGAQNLVDALAKKGHSLRIIATDQFVRSSKQYQQNIPQPTEIISTPVGYFEFDNKQFKIGTPVDVAHSNADSYILFPDRVITFIDFIYANRMPLQDYSGVQNMTGYITFLRHVAGEEWDFANTGHTNISAPKDLAFTLQYTKDIYDAWFDVILENWGVSGYARGKLKDDYVAIWLRNIFDKVAFEVAKKLEPKYGHYPQFELALDHVLKVHWDGFLHYDFANHPEIRPQFTPISPLEPTPKTNK</sequence>